<dbReference type="STRING" id="1826909.A5893_01640"/>
<comment type="caution">
    <text evidence="1">The sequence shown here is derived from an EMBL/GenBank/DDBJ whole genome shotgun (WGS) entry which is preliminary data.</text>
</comment>
<evidence type="ECO:0000313" key="2">
    <source>
        <dbReference type="Proteomes" id="UP000078459"/>
    </source>
</evidence>
<proteinExistence type="predicted"/>
<keyword evidence="2" id="KW-1185">Reference proteome</keyword>
<reference evidence="1 2" key="1">
    <citation type="submission" date="2016-04" db="EMBL/GenBank/DDBJ databases">
        <authorList>
            <person name="Evans L.H."/>
            <person name="Alamgir A."/>
            <person name="Owens N."/>
            <person name="Weber N.D."/>
            <person name="Virtaneva K."/>
            <person name="Barbian K."/>
            <person name="Babar A."/>
            <person name="Rosenke K."/>
        </authorList>
    </citation>
    <scope>NUCLEOTIDE SEQUENCE [LARGE SCALE GENOMIC DNA]</scope>
    <source>
        <strain evidence="1 2">CCM 8644</strain>
    </source>
</reference>
<evidence type="ECO:0000313" key="1">
    <source>
        <dbReference type="EMBL" id="OAQ41846.1"/>
    </source>
</evidence>
<organism evidence="1 2">
    <name type="scientific">Pedobacter psychrophilus</name>
    <dbReference type="NCBI Taxonomy" id="1826909"/>
    <lineage>
        <taxon>Bacteria</taxon>
        <taxon>Pseudomonadati</taxon>
        <taxon>Bacteroidota</taxon>
        <taxon>Sphingobacteriia</taxon>
        <taxon>Sphingobacteriales</taxon>
        <taxon>Sphingobacteriaceae</taxon>
        <taxon>Pedobacter</taxon>
    </lineage>
</organism>
<reference evidence="1 2" key="2">
    <citation type="submission" date="2016-06" db="EMBL/GenBank/DDBJ databases">
        <title>Pedobacter psychrophilus sp. nov., isolated from Antarctic fragmentary rock.</title>
        <authorList>
            <person name="Svec P."/>
        </authorList>
    </citation>
    <scope>NUCLEOTIDE SEQUENCE [LARGE SCALE GENOMIC DNA]</scope>
    <source>
        <strain evidence="1 2">CCM 8644</strain>
    </source>
</reference>
<dbReference type="RefSeq" id="WP_068820877.1">
    <property type="nucleotide sequence ID" value="NZ_LWHJ01000011.1"/>
</dbReference>
<sequence>MAAKLVDEDNVPFEEILKAVSENSEKVLRVLDAMNLGRSIVKPDGVYRIFADGTEKKVASGDFPDKKLKKLTFQL</sequence>
<accession>A0A179DL61</accession>
<dbReference type="Proteomes" id="UP000078459">
    <property type="component" value="Unassembled WGS sequence"/>
</dbReference>
<dbReference type="EMBL" id="LWHJ01000011">
    <property type="protein sequence ID" value="OAQ41846.1"/>
    <property type="molecule type" value="Genomic_DNA"/>
</dbReference>
<protein>
    <submittedName>
        <fullName evidence="1">Uncharacterized protein</fullName>
    </submittedName>
</protein>
<gene>
    <name evidence="1" type="ORF">A5893_01640</name>
</gene>
<dbReference type="AlphaFoldDB" id="A0A179DL61"/>
<name>A0A179DL61_9SPHI</name>
<dbReference type="OrthoDB" id="770710at2"/>